<dbReference type="STRING" id="354355.SAMN05660816_05777"/>
<evidence type="ECO:0008006" key="3">
    <source>
        <dbReference type="Google" id="ProtNLM"/>
    </source>
</evidence>
<evidence type="ECO:0000313" key="2">
    <source>
        <dbReference type="Proteomes" id="UP000192610"/>
    </source>
</evidence>
<evidence type="ECO:0000313" key="1">
    <source>
        <dbReference type="EMBL" id="OQP49830.1"/>
    </source>
</evidence>
<reference evidence="2" key="1">
    <citation type="submission" date="2016-04" db="EMBL/GenBank/DDBJ databases">
        <authorList>
            <person name="Chen L."/>
            <person name="Zhuang W."/>
            <person name="Wang G."/>
        </authorList>
    </citation>
    <scope>NUCLEOTIDE SEQUENCE [LARGE SCALE GENOMIC DNA]</scope>
    <source>
        <strain evidence="2">17621</strain>
    </source>
</reference>
<proteinExistence type="predicted"/>
<keyword evidence="2" id="KW-1185">Reference proteome</keyword>
<accession>A0A1V9EUK4</accession>
<organism evidence="1 2">
    <name type="scientific">Niastella yeongjuensis</name>
    <dbReference type="NCBI Taxonomy" id="354355"/>
    <lineage>
        <taxon>Bacteria</taxon>
        <taxon>Pseudomonadati</taxon>
        <taxon>Bacteroidota</taxon>
        <taxon>Chitinophagia</taxon>
        <taxon>Chitinophagales</taxon>
        <taxon>Chitinophagaceae</taxon>
        <taxon>Niastella</taxon>
    </lineage>
</organism>
<protein>
    <recommendedName>
        <fullName evidence="3">Bacterial surface antigen (D15) domain-containing protein</fullName>
    </recommendedName>
</protein>
<comment type="caution">
    <text evidence="1">The sequence shown here is derived from an EMBL/GenBank/DDBJ whole genome shotgun (WGS) entry which is preliminary data.</text>
</comment>
<sequence length="388" mass="44481">MGLYPVSIQAQVDTSRLASQKDLIDILKKLFKVDQQKIDSTRLKKKFQFSLIPVAGSVAGGGKAVATAFNASFYTDDESTTSLSTITFTPWFTLDGKFVLPFRDLIWLPNDALLLKGDTRFMIYPQYTWGLGGNTNEGDKALLQYNYLRLYHSCLKKIGRKLYIGAGYDLDFHFNNSLKNDSVLATIPFYDYIKDYNQQTTSSGPVINFSIDTRRNSANPPRGVYFAVDYRFNLKSLGSTYDWQSLLIDARKYFSFSKRQQNILACWSYYWAVTNGHAPYLDLPSIGWDYYNRSGRGFEQNRYRGRQLLYFETEYRRDLTRNGFWGFVIFTNVHTVSEYEGNGFVYWHPAAGTGLRIKFNKISRTNIGIDIGFSKGFTGVYLSLGEAF</sequence>
<dbReference type="Gene3D" id="2.40.160.50">
    <property type="entry name" value="membrane protein fhac: a member of the omp85/tpsb transporter family"/>
    <property type="match status" value="1"/>
</dbReference>
<dbReference type="AlphaFoldDB" id="A0A1V9EUK4"/>
<dbReference type="Proteomes" id="UP000192610">
    <property type="component" value="Unassembled WGS sequence"/>
</dbReference>
<gene>
    <name evidence="1" type="ORF">A4H97_28280</name>
</gene>
<dbReference type="EMBL" id="LVXG01000013">
    <property type="protein sequence ID" value="OQP49830.1"/>
    <property type="molecule type" value="Genomic_DNA"/>
</dbReference>
<name>A0A1V9EUK4_9BACT</name>